<keyword evidence="1" id="KW-1133">Transmembrane helix</keyword>
<accession>A0ABZ2UDK7</accession>
<evidence type="ECO:0000259" key="2">
    <source>
        <dbReference type="Pfam" id="PF12113"/>
    </source>
</evidence>
<feature type="domain" description="Sequence-variable mosaic (SVM) signal sequence" evidence="2">
    <location>
        <begin position="1"/>
        <end position="33"/>
    </location>
</feature>
<protein>
    <submittedName>
        <fullName evidence="3">SVM family protein</fullName>
    </submittedName>
</protein>
<evidence type="ECO:0000313" key="4">
    <source>
        <dbReference type="Proteomes" id="UP001484199"/>
    </source>
</evidence>
<sequence length="167" mass="20149">MFEFKKQCKIIYFFLIIFLGISFIFSNNRVIAMNNNEVRTINDLSIEEIKNNIKNKIDEILSQSKKLSNEILQYDRLNLNTMNLKKKLKYLDIKIKKFYIQIGICNTLIKINQQIWDFSYERQQLIIKINSPDKEQFDIENCKQKTIKIIKLQNIHKELIKKLHINY</sequence>
<evidence type="ECO:0000256" key="1">
    <source>
        <dbReference type="SAM" id="Phobius"/>
    </source>
</evidence>
<keyword evidence="1" id="KW-0472">Membrane</keyword>
<dbReference type="InterPro" id="IPR021970">
    <property type="entry name" value="SVM_signal"/>
</dbReference>
<keyword evidence="4" id="KW-1185">Reference proteome</keyword>
<dbReference type="RefSeq" id="WP_341266364.1">
    <property type="nucleotide sequence ID" value="NZ_CP146843.1"/>
</dbReference>
<dbReference type="Proteomes" id="UP001484199">
    <property type="component" value="Chromosome"/>
</dbReference>
<reference evidence="3" key="1">
    <citation type="submission" date="2024-03" db="EMBL/GenBank/DDBJ databases">
        <title>The Complete Genome of 'Candidatus Phytoplasma fraxini' AshY1 from the Ash Yellows Group.</title>
        <authorList>
            <person name="Boehm J.W."/>
            <person name="Huettel B."/>
            <person name="Schneider B."/>
            <person name="Kube M."/>
        </authorList>
    </citation>
    <scope>NUCLEOTIDE SEQUENCE [LARGE SCALE GENOMIC DNA]</scope>
    <source>
        <strain evidence="3">AshY1</strain>
    </source>
</reference>
<keyword evidence="1" id="KW-0812">Transmembrane</keyword>
<name>A0ABZ2UDK7_ASHYP</name>
<dbReference type="EMBL" id="CP146843">
    <property type="protein sequence ID" value="WYY26460.1"/>
    <property type="molecule type" value="Genomic_DNA"/>
</dbReference>
<dbReference type="Pfam" id="PF12113">
    <property type="entry name" value="SVM_signal"/>
    <property type="match status" value="1"/>
</dbReference>
<organism evidence="3 4">
    <name type="scientific">Ash yellows phytoplasma</name>
    <dbReference type="NCBI Taxonomy" id="35780"/>
    <lineage>
        <taxon>Bacteria</taxon>
        <taxon>Bacillati</taxon>
        <taxon>Mycoplasmatota</taxon>
        <taxon>Mollicutes</taxon>
        <taxon>Acholeplasmatales</taxon>
        <taxon>Acholeplasmataceae</taxon>
        <taxon>Candidatus Phytoplasma</taxon>
        <taxon>16SrVII (Ash yellows group)</taxon>
    </lineage>
</organism>
<evidence type="ECO:0000313" key="3">
    <source>
        <dbReference type="EMBL" id="WYY26460.1"/>
    </source>
</evidence>
<feature type="transmembrane region" description="Helical" evidence="1">
    <location>
        <begin position="12"/>
        <end position="31"/>
    </location>
</feature>
<proteinExistence type="predicted"/>
<gene>
    <name evidence="3" type="ORF">AshY1_03460</name>
</gene>